<reference evidence="1" key="1">
    <citation type="submission" date="2018-05" db="EMBL/GenBank/DDBJ databases">
        <authorList>
            <person name="Lanie J.A."/>
            <person name="Ng W.-L."/>
            <person name="Kazmierczak K.M."/>
            <person name="Andrzejewski T.M."/>
            <person name="Davidsen T.M."/>
            <person name="Wayne K.J."/>
            <person name="Tettelin H."/>
            <person name="Glass J.I."/>
            <person name="Rusch D."/>
            <person name="Podicherti R."/>
            <person name="Tsui H.-C.T."/>
            <person name="Winkler M.E."/>
        </authorList>
    </citation>
    <scope>NUCLEOTIDE SEQUENCE</scope>
</reference>
<feature type="non-terminal residue" evidence="1">
    <location>
        <position position="39"/>
    </location>
</feature>
<dbReference type="EMBL" id="UINC01157636">
    <property type="protein sequence ID" value="SVD54737.1"/>
    <property type="molecule type" value="Genomic_DNA"/>
</dbReference>
<sequence>MRLSVFLLQLLLGLMISVPAAAEDFNPRKIYNDTSRAVV</sequence>
<gene>
    <name evidence="1" type="ORF">METZ01_LOCUS407591</name>
</gene>
<organism evidence="1">
    <name type="scientific">marine metagenome</name>
    <dbReference type="NCBI Taxonomy" id="408172"/>
    <lineage>
        <taxon>unclassified sequences</taxon>
        <taxon>metagenomes</taxon>
        <taxon>ecological metagenomes</taxon>
    </lineage>
</organism>
<name>A0A382W7E2_9ZZZZ</name>
<dbReference type="AlphaFoldDB" id="A0A382W7E2"/>
<accession>A0A382W7E2</accession>
<evidence type="ECO:0000313" key="1">
    <source>
        <dbReference type="EMBL" id="SVD54737.1"/>
    </source>
</evidence>
<protein>
    <submittedName>
        <fullName evidence="1">Uncharacterized protein</fullName>
    </submittedName>
</protein>
<proteinExistence type="predicted"/>